<accession>A3LNY5</accession>
<dbReference type="InParanoid" id="A3LNY5"/>
<name>A3LNY5_PICST</name>
<evidence type="ECO:0000313" key="1">
    <source>
        <dbReference type="EMBL" id="ABN64952.2"/>
    </source>
</evidence>
<keyword evidence="2" id="KW-1185">Reference proteome</keyword>
<dbReference type="AlphaFoldDB" id="A3LNY5"/>
<dbReference type="GeneID" id="4836801"/>
<reference evidence="1 2" key="1">
    <citation type="journal article" date="2007" name="Nat. Biotechnol.">
        <title>Genome sequence of the lignocellulose-bioconverting and xylose-fermenting yeast Pichia stipitis.</title>
        <authorList>
            <person name="Jeffries T.W."/>
            <person name="Grigoriev I.V."/>
            <person name="Grimwood J."/>
            <person name="Laplaza J.M."/>
            <person name="Aerts A."/>
            <person name="Salamov A."/>
            <person name="Schmutz J."/>
            <person name="Lindquist E."/>
            <person name="Dehal P."/>
            <person name="Shapiro H."/>
            <person name="Jin Y.S."/>
            <person name="Passoth V."/>
            <person name="Richardson P.M."/>
        </authorList>
    </citation>
    <scope>NUCLEOTIDE SEQUENCE [LARGE SCALE GENOMIC DNA]</scope>
    <source>
        <strain evidence="2">ATCC 58785 / CBS 6054 / NBRC 10063 / NRRL Y-11545</strain>
    </source>
</reference>
<sequence>MAKGQKQTAITEKSEIFIGCTQVVEEGHDLAAHVETGSAALNGDGKEQIMVKNEKFSDFAIDLFFPIQSLNIDWGGEVANLYDSSRISRSQLFCNWCGYMPYSNIN</sequence>
<protein>
    <submittedName>
        <fullName evidence="1">Uncharacterized protein</fullName>
    </submittedName>
</protein>
<dbReference type="KEGG" id="pic:PICST_29755"/>
<dbReference type="HOGENOM" id="CLU_2224182_0_0_1"/>
<organism evidence="1 2">
    <name type="scientific">Scheffersomyces stipitis (strain ATCC 58785 / CBS 6054 / NBRC 10063 / NRRL Y-11545)</name>
    <name type="common">Yeast</name>
    <name type="synonym">Pichia stipitis</name>
    <dbReference type="NCBI Taxonomy" id="322104"/>
    <lineage>
        <taxon>Eukaryota</taxon>
        <taxon>Fungi</taxon>
        <taxon>Dikarya</taxon>
        <taxon>Ascomycota</taxon>
        <taxon>Saccharomycotina</taxon>
        <taxon>Pichiomycetes</taxon>
        <taxon>Debaryomycetaceae</taxon>
        <taxon>Scheffersomyces</taxon>
    </lineage>
</organism>
<dbReference type="Proteomes" id="UP000002258">
    <property type="component" value="Chromosome 2"/>
</dbReference>
<gene>
    <name evidence="1" type="ORF">PICST_29755</name>
</gene>
<evidence type="ECO:0000313" key="2">
    <source>
        <dbReference type="Proteomes" id="UP000002258"/>
    </source>
</evidence>
<proteinExistence type="predicted"/>
<dbReference type="RefSeq" id="XP_001382981.2">
    <property type="nucleotide sequence ID" value="XM_001382944.1"/>
</dbReference>
<dbReference type="EMBL" id="CP000496">
    <property type="protein sequence ID" value="ABN64952.2"/>
    <property type="molecule type" value="Genomic_DNA"/>
</dbReference>